<dbReference type="GO" id="GO:0006508">
    <property type="term" value="P:proteolysis"/>
    <property type="evidence" value="ECO:0007669"/>
    <property type="project" value="UniProtKB-KW"/>
</dbReference>
<dbReference type="PROSITE" id="PS00143">
    <property type="entry name" value="INSULINASE"/>
    <property type="match status" value="1"/>
</dbReference>
<dbReference type="InterPro" id="IPR007863">
    <property type="entry name" value="Peptidase_M16_C"/>
</dbReference>
<gene>
    <name evidence="10" type="ORF">DENIS_4582</name>
</gene>
<keyword evidence="11" id="KW-1185">Reference proteome</keyword>
<feature type="domain" description="Peptidase M16C associated" evidence="9">
    <location>
        <begin position="472"/>
        <end position="718"/>
    </location>
</feature>
<dbReference type="Pfam" id="PF05193">
    <property type="entry name" value="Peptidase_M16_C"/>
    <property type="match status" value="1"/>
</dbReference>
<evidence type="ECO:0000259" key="9">
    <source>
        <dbReference type="SMART" id="SM01264"/>
    </source>
</evidence>
<evidence type="ECO:0000256" key="3">
    <source>
        <dbReference type="ARBA" id="ARBA00022670"/>
    </source>
</evidence>
<evidence type="ECO:0000313" key="10">
    <source>
        <dbReference type="EMBL" id="GBC63584.1"/>
    </source>
</evidence>
<dbReference type="FunFam" id="3.30.830.10:FF:000011">
    <property type="entry name" value="Presequence protease, mitochondrial"/>
    <property type="match status" value="1"/>
</dbReference>
<reference evidence="11" key="1">
    <citation type="submission" date="2017-11" db="EMBL/GenBank/DDBJ databases">
        <authorList>
            <person name="Watanabe M."/>
            <person name="Kojima H."/>
        </authorList>
    </citation>
    <scope>NUCLEOTIDE SEQUENCE [LARGE SCALE GENOMIC DNA]</scope>
    <source>
        <strain evidence="11">Tokyo 01</strain>
    </source>
</reference>
<keyword evidence="6" id="KW-0862">Zinc</keyword>
<keyword evidence="7" id="KW-0482">Metalloprotease</keyword>
<dbReference type="GO" id="GO:0046872">
    <property type="term" value="F:metal ion binding"/>
    <property type="evidence" value="ECO:0007669"/>
    <property type="project" value="UniProtKB-KW"/>
</dbReference>
<dbReference type="SMART" id="SM01264">
    <property type="entry name" value="M16C_associated"/>
    <property type="match status" value="1"/>
</dbReference>
<dbReference type="InterPro" id="IPR055130">
    <property type="entry name" value="PreP_C"/>
</dbReference>
<dbReference type="AlphaFoldDB" id="A0A401G2Y2"/>
<organism evidence="10 11">
    <name type="scientific">Desulfonema ishimotonii</name>
    <dbReference type="NCBI Taxonomy" id="45657"/>
    <lineage>
        <taxon>Bacteria</taxon>
        <taxon>Pseudomonadati</taxon>
        <taxon>Thermodesulfobacteriota</taxon>
        <taxon>Desulfobacteria</taxon>
        <taxon>Desulfobacterales</taxon>
        <taxon>Desulfococcaceae</taxon>
        <taxon>Desulfonema</taxon>
    </lineage>
</organism>
<dbReference type="EMBL" id="BEXT01000001">
    <property type="protein sequence ID" value="GBC63584.1"/>
    <property type="molecule type" value="Genomic_DNA"/>
</dbReference>
<reference evidence="11" key="2">
    <citation type="submission" date="2019-01" db="EMBL/GenBank/DDBJ databases">
        <title>Genome sequence of Desulfonema ishimotonii strain Tokyo 01.</title>
        <authorList>
            <person name="Fukui M."/>
        </authorList>
    </citation>
    <scope>NUCLEOTIDE SEQUENCE [LARGE SCALE GENOMIC DNA]</scope>
    <source>
        <strain evidence="11">Tokyo 01</strain>
    </source>
</reference>
<evidence type="ECO:0000256" key="4">
    <source>
        <dbReference type="ARBA" id="ARBA00022723"/>
    </source>
</evidence>
<evidence type="ECO:0000313" key="11">
    <source>
        <dbReference type="Proteomes" id="UP000288096"/>
    </source>
</evidence>
<dbReference type="Pfam" id="PF08367">
    <property type="entry name" value="M16C_assoc"/>
    <property type="match status" value="1"/>
</dbReference>
<dbReference type="PANTHER" id="PTHR43016:SF13">
    <property type="entry name" value="PRESEQUENCE PROTEASE, MITOCHONDRIAL"/>
    <property type="match status" value="1"/>
</dbReference>
<comment type="cofactor">
    <cofactor evidence="1">
        <name>Zn(2+)</name>
        <dbReference type="ChEBI" id="CHEBI:29105"/>
    </cofactor>
</comment>
<dbReference type="Pfam" id="PF00675">
    <property type="entry name" value="Peptidase_M16"/>
    <property type="match status" value="1"/>
</dbReference>
<keyword evidence="5" id="KW-0378">Hydrolase</keyword>
<evidence type="ECO:0000256" key="1">
    <source>
        <dbReference type="ARBA" id="ARBA00001947"/>
    </source>
</evidence>
<accession>A0A401G2Y2</accession>
<dbReference type="Gene3D" id="3.30.830.10">
    <property type="entry name" value="Metalloenzyme, LuxS/M16 peptidase-like"/>
    <property type="match status" value="4"/>
</dbReference>
<dbReference type="Proteomes" id="UP000288096">
    <property type="component" value="Unassembled WGS sequence"/>
</dbReference>
<dbReference type="InterPro" id="IPR001431">
    <property type="entry name" value="Pept_M16_Zn_BS"/>
</dbReference>
<dbReference type="OrthoDB" id="9762027at2"/>
<dbReference type="RefSeq" id="WP_124330638.1">
    <property type="nucleotide sequence ID" value="NZ_BEXT01000001.1"/>
</dbReference>
<dbReference type="InterPro" id="IPR011249">
    <property type="entry name" value="Metalloenz_LuxS/M16"/>
</dbReference>
<dbReference type="GO" id="GO:0004222">
    <property type="term" value="F:metalloendopeptidase activity"/>
    <property type="evidence" value="ECO:0007669"/>
    <property type="project" value="InterPro"/>
</dbReference>
<dbReference type="PANTHER" id="PTHR43016">
    <property type="entry name" value="PRESEQUENCE PROTEASE"/>
    <property type="match status" value="1"/>
</dbReference>
<evidence type="ECO:0000256" key="6">
    <source>
        <dbReference type="ARBA" id="ARBA00022833"/>
    </source>
</evidence>
<evidence type="ECO:0000256" key="7">
    <source>
        <dbReference type="ARBA" id="ARBA00023049"/>
    </source>
</evidence>
<dbReference type="FunFam" id="3.30.830.10:FF:000009">
    <property type="entry name" value="Presequence protease, mitochondrial"/>
    <property type="match status" value="1"/>
</dbReference>
<comment type="caution">
    <text evidence="10">The sequence shown here is derived from an EMBL/GenBank/DDBJ whole genome shotgun (WGS) entry which is preliminary data.</text>
</comment>
<dbReference type="InterPro" id="IPR011765">
    <property type="entry name" value="Pept_M16_N"/>
</dbReference>
<evidence type="ECO:0000256" key="5">
    <source>
        <dbReference type="ARBA" id="ARBA00022801"/>
    </source>
</evidence>
<keyword evidence="3" id="KW-0645">Protease</keyword>
<comment type="similarity">
    <text evidence="2 8">Belongs to the peptidase M16 family.</text>
</comment>
<protein>
    <submittedName>
        <fullName evidence="10">Peptidase M16</fullName>
    </submittedName>
</protein>
<evidence type="ECO:0000256" key="8">
    <source>
        <dbReference type="RuleBase" id="RU004447"/>
    </source>
</evidence>
<dbReference type="Pfam" id="PF22516">
    <property type="entry name" value="PreP_C"/>
    <property type="match status" value="1"/>
</dbReference>
<name>A0A401G2Y2_9BACT</name>
<evidence type="ECO:0000256" key="2">
    <source>
        <dbReference type="ARBA" id="ARBA00007261"/>
    </source>
</evidence>
<proteinExistence type="inferred from homology"/>
<dbReference type="SUPFAM" id="SSF63411">
    <property type="entry name" value="LuxS/MPP-like metallohydrolase"/>
    <property type="match status" value="4"/>
</dbReference>
<keyword evidence="4" id="KW-0479">Metal-binding</keyword>
<sequence>MTSLTDQNNPGLNAGDTIGGYRVLRVAPLREINAVFYELDHGATGARHIHISNKDTENTFGVGFKTVPSDSTGVAHILEHTVLCGSRKFPVRDPFFSMLKRSLNTFMNAFTASDWTMYPFSTQNRKDFYNLMDVYLDAAFYPNIGRLNFKQEGHRLEQEEDRLVYKGVVYNEMKGAMSSPDQVMSRSLLNALYPDTTYSNNSGGDPADIPSLTHEQLVAFHRRHYHPSNAFFFTYGTLPLRDHLAVIEDRVLRNFERIDPKTDVPAQPRWQAPKTVRYPYPLAPNEAPEKKYQACVAWLTADITDSFELLALSLLNEILLGNSASPLRKALIDSGLGSALSDGTGFDADNRDTMFACGLRDVTASAAPQVEKIVFDTLNGLVRDGIDPELAEAAIHQLEFHRKEVTNTPYPYGLKLLLSFSGTWFHDGDPLSILEFDQNLQQINDERANGPFFENLIRRHFLDNPHRVRFTLAPDQEMARKEEERVAAELAAIQSGLTGTETEQIRADADALAALQEEGEDLSVLPTLELEDIPPLTLSVPAGPSRGTFPATWYEQPTSGIFYFSAAAGLGRLPEPLVHLIPFFCYALTKCGTARRDYTEISRLLDRYTGGMGLSAHARTRFDNSGKCLPFVTFSSKALVRNQGKMFELLDEFLREFSFGDMNRLKTLFLEYRAALESSVVRNGHSLAISLASRNFSVPRHLDEIWKGVHQLKTIKAITDTGEEAFRAAADDLATIGRHLFTRDNLKIALIGEADALAAAISPLDALMGGLPAGNTDGFGSPDLAPGSDIPREGWSTSTAVSFVASSFETVRMGHEDAPALSVISKMLRSLYLHREIREKGGAYGGFSLYNMEDGLFCFGSYRDPHVVSTLRVYENAGEFITSGAYTEEDVKEAILQVCADIDHPDSPGQAARKAFYRDLIGLTDEARNQYKAGLLKLSREQVMAVAEKYFGKTTRPQAVAVISDEEKLKAANEQLGADALTLHRI</sequence>
<dbReference type="InterPro" id="IPR013578">
    <property type="entry name" value="Peptidase_M16C_assoc"/>
</dbReference>